<dbReference type="RefSeq" id="WP_097780256.1">
    <property type="nucleotide sequence ID" value="NZ_NMTZ01000027.1"/>
</dbReference>
<dbReference type="EMBL" id="NMTZ01000027">
    <property type="protein sequence ID" value="PDX83027.1"/>
    <property type="molecule type" value="Genomic_DNA"/>
</dbReference>
<gene>
    <name evidence="2" type="ORF">CGS59_12985</name>
</gene>
<keyword evidence="1" id="KW-0175">Coiled coil</keyword>
<organism evidence="2 3">
    <name type="scientific">Faecalibacterium prausnitzii</name>
    <dbReference type="NCBI Taxonomy" id="853"/>
    <lineage>
        <taxon>Bacteria</taxon>
        <taxon>Bacillati</taxon>
        <taxon>Bacillota</taxon>
        <taxon>Clostridia</taxon>
        <taxon>Eubacteriales</taxon>
        <taxon>Oscillospiraceae</taxon>
        <taxon>Faecalibacterium</taxon>
    </lineage>
</organism>
<evidence type="ECO:0000313" key="2">
    <source>
        <dbReference type="EMBL" id="PDX83027.1"/>
    </source>
</evidence>
<name>A0A2A7AV32_9FIRM</name>
<reference evidence="2 3" key="1">
    <citation type="journal article" date="2017" name="Front. Microbiol.">
        <title>New Insights into the Diversity of the Genus Faecalibacterium.</title>
        <authorList>
            <person name="Benevides L."/>
            <person name="Burman S."/>
            <person name="Martin R."/>
            <person name="Robert V."/>
            <person name="Thomas M."/>
            <person name="Miquel S."/>
            <person name="Chain F."/>
            <person name="Sokol H."/>
            <person name="Bermudez-Humaran L.G."/>
            <person name="Morrison M."/>
            <person name="Langella P."/>
            <person name="Azevedo V.A."/>
            <person name="Chatel J.M."/>
            <person name="Soares S."/>
        </authorList>
    </citation>
    <scope>NUCLEOTIDE SEQUENCE [LARGE SCALE GENOMIC DNA]</scope>
    <source>
        <strain evidence="2 3">CNCM I 4644</strain>
    </source>
</reference>
<dbReference type="Proteomes" id="UP000220480">
    <property type="component" value="Unassembled WGS sequence"/>
</dbReference>
<accession>A0A2A7AV32</accession>
<dbReference type="AlphaFoldDB" id="A0A2A7AV32"/>
<comment type="caution">
    <text evidence="2">The sequence shown here is derived from an EMBL/GenBank/DDBJ whole genome shotgun (WGS) entry which is preliminary data.</text>
</comment>
<protein>
    <submittedName>
        <fullName evidence="2">Uncharacterized protein</fullName>
    </submittedName>
</protein>
<proteinExistence type="predicted"/>
<evidence type="ECO:0000256" key="1">
    <source>
        <dbReference type="SAM" id="Coils"/>
    </source>
</evidence>
<feature type="coiled-coil region" evidence="1">
    <location>
        <begin position="19"/>
        <end position="46"/>
    </location>
</feature>
<sequence length="273" mass="30125">MSDKTYVLSLSADTFNAFKMDFDSALQRLLQKMDRLQSDSASINCKISVALTPAPERNFDATREGDTVQVMKPSFSHEISTEIKVKDKTTGNLSGNRKLVWDEELMEYVMKDIDDGQTSLFDTAQSRQNAAPPVEQEPPQLPEGIVDVDYTVISDDKGYILRNPDKCGIKDQWGILKVLVGERMTVSRSAGHCYAETADGIIALGSAYLAEDPRHVDDSILEPHLAEEIACNGFGTVQVGDHEEPEKIVVECLECGGILLEVENPNVRKGDAE</sequence>
<evidence type="ECO:0000313" key="3">
    <source>
        <dbReference type="Proteomes" id="UP000220480"/>
    </source>
</evidence>